<dbReference type="PANTHER" id="PTHR34218:SF4">
    <property type="entry name" value="ACYL-HOMOSERINE LACTONE ACYLASE QUIP"/>
    <property type="match status" value="1"/>
</dbReference>
<dbReference type="InterPro" id="IPR043146">
    <property type="entry name" value="Penicillin_amidase_N_B-knob"/>
</dbReference>
<keyword evidence="5" id="KW-1185">Reference proteome</keyword>
<dbReference type="EC" id="3.5.1.-" evidence="4"/>
<organism evidence="4 5">
    <name type="scientific">Keguizhuia sedimenti</name>
    <dbReference type="NCBI Taxonomy" id="3064264"/>
    <lineage>
        <taxon>Bacteria</taxon>
        <taxon>Pseudomonadati</taxon>
        <taxon>Pseudomonadota</taxon>
        <taxon>Betaproteobacteria</taxon>
        <taxon>Burkholderiales</taxon>
        <taxon>Oxalobacteraceae</taxon>
        <taxon>Keguizhuia</taxon>
    </lineage>
</organism>
<dbReference type="SUPFAM" id="SSF56235">
    <property type="entry name" value="N-terminal nucleophile aminohydrolases (Ntn hydrolases)"/>
    <property type="match status" value="1"/>
</dbReference>
<dbReference type="InterPro" id="IPR023343">
    <property type="entry name" value="Penicillin_amidase_dom1"/>
</dbReference>
<dbReference type="Gene3D" id="3.60.20.10">
    <property type="entry name" value="Glutamine Phosphoribosylpyrophosphate, subunit 1, domain 1"/>
    <property type="match status" value="1"/>
</dbReference>
<dbReference type="PROSITE" id="PS51257">
    <property type="entry name" value="PROKAR_LIPOPROTEIN"/>
    <property type="match status" value="1"/>
</dbReference>
<dbReference type="InterPro" id="IPR029055">
    <property type="entry name" value="Ntn_hydrolases_N"/>
</dbReference>
<gene>
    <name evidence="4" type="ORF">Q8A64_14200</name>
</gene>
<dbReference type="PANTHER" id="PTHR34218">
    <property type="entry name" value="PEPTIDASE S45 PENICILLIN AMIDASE"/>
    <property type="match status" value="1"/>
</dbReference>
<sequence length="812" mass="90835">MNIRRTLKIAALLLLLVACILAAGFLWYRQASQPHIDGSMKIAGLKGPVDIVRDREGVPHIFAGSPSDAYFALGFVHAQDRLWQLEMNRRIAAGRLAEVLGPNALNTDRFLRTLGVRRNAESILASLNQETRTALDAYARGINSYLAAHSGPLPPEFLLTGAPKPSAWAPADSIAWQTMMAWDLGANWTQELLRMRLSQRLSFDQINEFLPPYPGDPVLPTQDYTKLYRKLSGVTDQLAAIASIAPPSGIDGMGSNNWVLSGQRTGSGKPMLANDPHLALAAPSLWYFAHLSAPGLNVIGATLPGIPCIVLGRTDRIAWGFTNTAPDVQDLYIERINPANAMQYQAPEGWRDFGRRTETIKVKGQPDVELEIRSTRHGPVISGALPVADKAPLDAREYVMSFAWTALRQDDRTVQAGIGFNRARNWNEFLMAAKDFGAPQQNIVYADVDGNIGFVAPAIVPVRRAENDLKGLAPAPGWDSRYDWTGIIPFEALPQTFNPSAQRIVTANEKIVADDYPHFLTSEWALPYRAKRIHALLDSEAKHALKSFARIQQDSISLAAQELLPVLRKFELAGERERKALELLKTWNGSMTEESREALIFNAWMREASRQIFRDELGEELMSDYWEQRNMHQPMVNVLKNINGQGRWCKNGGSESLARESECKALLEKSLRIALTDLEQRYGKNMMEWKWGAAHVARSEHRPFGNIPFLSQIFDIRVPSPGDTYTVNVGRYNLRNESEPFTSRHAAGLRALYDLSDLENSRFIHSSGQSGNVLSSLYGSYVQRWRQGAYIPMQMKRESIEKEKLGILRLEP</sequence>
<dbReference type="Gene3D" id="2.30.120.10">
    <property type="match status" value="1"/>
</dbReference>
<dbReference type="InterPro" id="IPR014395">
    <property type="entry name" value="Pen/GL7ACA/AHL_acylase"/>
</dbReference>
<keyword evidence="3" id="KW-0865">Zymogen</keyword>
<evidence type="ECO:0000256" key="2">
    <source>
        <dbReference type="ARBA" id="ARBA00022801"/>
    </source>
</evidence>
<dbReference type="Pfam" id="PF01804">
    <property type="entry name" value="Penicil_amidase"/>
    <property type="match status" value="1"/>
</dbReference>
<comment type="similarity">
    <text evidence="1">Belongs to the peptidase S45 family.</text>
</comment>
<proteinExistence type="inferred from homology"/>
<evidence type="ECO:0000256" key="1">
    <source>
        <dbReference type="ARBA" id="ARBA00006586"/>
    </source>
</evidence>
<dbReference type="PIRSF" id="PIRSF001227">
    <property type="entry name" value="Pen_acylase"/>
    <property type="match status" value="1"/>
</dbReference>
<evidence type="ECO:0000256" key="3">
    <source>
        <dbReference type="ARBA" id="ARBA00023145"/>
    </source>
</evidence>
<evidence type="ECO:0000313" key="4">
    <source>
        <dbReference type="EMBL" id="MDQ9171562.1"/>
    </source>
</evidence>
<dbReference type="Gene3D" id="1.10.1400.10">
    <property type="match status" value="1"/>
</dbReference>
<dbReference type="CDD" id="cd03747">
    <property type="entry name" value="Ntn_PGA_like"/>
    <property type="match status" value="1"/>
</dbReference>
<accession>A0ABU1BRK2</accession>
<dbReference type="RefSeq" id="WP_338437497.1">
    <property type="nucleotide sequence ID" value="NZ_JAUYVH010000010.1"/>
</dbReference>
<dbReference type="GO" id="GO:0016787">
    <property type="term" value="F:hydrolase activity"/>
    <property type="evidence" value="ECO:0007669"/>
    <property type="project" value="UniProtKB-KW"/>
</dbReference>
<keyword evidence="2 4" id="KW-0378">Hydrolase</keyword>
<dbReference type="InterPro" id="IPR002692">
    <property type="entry name" value="S45"/>
</dbReference>
<dbReference type="Proteomes" id="UP001225596">
    <property type="component" value="Unassembled WGS sequence"/>
</dbReference>
<protein>
    <submittedName>
        <fullName evidence="4">Penicillin acylase family protein</fullName>
        <ecNumber evidence="4">3.5.1.-</ecNumber>
    </submittedName>
</protein>
<reference evidence="4 5" key="1">
    <citation type="submission" date="2023-08" db="EMBL/GenBank/DDBJ databases">
        <title>Oxalobacteraceae gen .nov., isolated from river sludge outside the plant.</title>
        <authorList>
            <person name="Zhao S.Y."/>
        </authorList>
    </citation>
    <scope>NUCLEOTIDE SEQUENCE [LARGE SCALE GENOMIC DNA]</scope>
    <source>
        <strain evidence="4 5">R-40</strain>
    </source>
</reference>
<evidence type="ECO:0000313" key="5">
    <source>
        <dbReference type="Proteomes" id="UP001225596"/>
    </source>
</evidence>
<name>A0ABU1BRK2_9BURK</name>
<dbReference type="Gene3D" id="1.10.439.10">
    <property type="entry name" value="Penicillin Amidohydrolase, domain 1"/>
    <property type="match status" value="1"/>
</dbReference>
<comment type="caution">
    <text evidence="4">The sequence shown here is derived from an EMBL/GenBank/DDBJ whole genome shotgun (WGS) entry which is preliminary data.</text>
</comment>
<dbReference type="EMBL" id="JAUYVH010000010">
    <property type="protein sequence ID" value="MDQ9171562.1"/>
    <property type="molecule type" value="Genomic_DNA"/>
</dbReference>
<dbReference type="InterPro" id="IPR043147">
    <property type="entry name" value="Penicillin_amidase_A-knob"/>
</dbReference>